<gene>
    <name evidence="2" type="ORF">D5H78_18255</name>
</gene>
<dbReference type="AlphaFoldDB" id="A0A3A3YST5"/>
<reference evidence="2 3" key="1">
    <citation type="submission" date="2018-09" db="EMBL/GenBank/DDBJ databases">
        <title>YIM 75000 draft genome.</title>
        <authorList>
            <person name="Tang S."/>
            <person name="Feng Y."/>
        </authorList>
    </citation>
    <scope>NUCLEOTIDE SEQUENCE [LARGE SCALE GENOMIC DNA]</scope>
    <source>
        <strain evidence="2 3">YIM 75000</strain>
    </source>
</reference>
<feature type="domain" description="PilZ" evidence="1">
    <location>
        <begin position="98"/>
        <end position="176"/>
    </location>
</feature>
<organism evidence="2 3">
    <name type="scientific">Vallicoccus soli</name>
    <dbReference type="NCBI Taxonomy" id="2339232"/>
    <lineage>
        <taxon>Bacteria</taxon>
        <taxon>Bacillati</taxon>
        <taxon>Actinomycetota</taxon>
        <taxon>Actinomycetes</taxon>
        <taxon>Motilibacterales</taxon>
        <taxon>Vallicoccaceae</taxon>
        <taxon>Vallicoccus</taxon>
    </lineage>
</organism>
<dbReference type="InterPro" id="IPR009875">
    <property type="entry name" value="PilZ_domain"/>
</dbReference>
<name>A0A3A3YST5_9ACTN</name>
<dbReference type="Pfam" id="PF07238">
    <property type="entry name" value="PilZ"/>
    <property type="match status" value="1"/>
</dbReference>
<dbReference type="OrthoDB" id="3525359at2"/>
<evidence type="ECO:0000259" key="1">
    <source>
        <dbReference type="Pfam" id="PF07238"/>
    </source>
</evidence>
<dbReference type="Gene3D" id="2.40.10.220">
    <property type="entry name" value="predicted glycosyltransferase like domains"/>
    <property type="match status" value="1"/>
</dbReference>
<dbReference type="EMBL" id="QZEZ01000012">
    <property type="protein sequence ID" value="RJK92797.1"/>
    <property type="molecule type" value="Genomic_DNA"/>
</dbReference>
<sequence>MSLPQGADGEQAPPAGTVVRVDVASGELLVPVGCVVVSSGGDELVLEPAGRGSATARPGGAVVVRWTAARGLHEVPGVLTAVGQRWRVRPTGPAGLVQRRRYARAAVQAPVAVVPVGGEDRRVVGGWLVDLGEGGVRAHLELDEGLDAGTPVQVHVTLEDEPLALTGRVLRTTDPRGLRAIGTATARLVEVVVAFEEPVDHGASIRRSVLREQARARRSARAGGAR</sequence>
<keyword evidence="3" id="KW-1185">Reference proteome</keyword>
<evidence type="ECO:0000313" key="2">
    <source>
        <dbReference type="EMBL" id="RJK92797.1"/>
    </source>
</evidence>
<dbReference type="RefSeq" id="WP_119951932.1">
    <property type="nucleotide sequence ID" value="NZ_QZEZ01000012.1"/>
</dbReference>
<dbReference type="GO" id="GO:0035438">
    <property type="term" value="F:cyclic-di-GMP binding"/>
    <property type="evidence" value="ECO:0007669"/>
    <property type="project" value="InterPro"/>
</dbReference>
<proteinExistence type="predicted"/>
<dbReference type="Proteomes" id="UP000265614">
    <property type="component" value="Unassembled WGS sequence"/>
</dbReference>
<protein>
    <recommendedName>
        <fullName evidence="1">PilZ domain-containing protein</fullName>
    </recommendedName>
</protein>
<comment type="caution">
    <text evidence="2">The sequence shown here is derived from an EMBL/GenBank/DDBJ whole genome shotgun (WGS) entry which is preliminary data.</text>
</comment>
<evidence type="ECO:0000313" key="3">
    <source>
        <dbReference type="Proteomes" id="UP000265614"/>
    </source>
</evidence>
<accession>A0A3A3YST5</accession>